<sequence length="84" mass="9401">MRRCRVVYDPVAEKAHDAMPPRIRRRFDEVLAGTLATDPYGHGSSPVGGERDRRDATVDDVIIRYYVSGSVSTVTVVRVIRAEL</sequence>
<evidence type="ECO:0000313" key="2">
    <source>
        <dbReference type="Proteomes" id="UP000272474"/>
    </source>
</evidence>
<dbReference type="InterPro" id="IPR035093">
    <property type="entry name" value="RelE/ParE_toxin_dom_sf"/>
</dbReference>
<dbReference type="AlphaFoldDB" id="A0A3A9YSB3"/>
<evidence type="ECO:0008006" key="3">
    <source>
        <dbReference type="Google" id="ProtNLM"/>
    </source>
</evidence>
<dbReference type="SUPFAM" id="SSF143011">
    <property type="entry name" value="RelE-like"/>
    <property type="match status" value="1"/>
</dbReference>
<keyword evidence="2" id="KW-1185">Reference proteome</keyword>
<dbReference type="EMBL" id="RBAL01000015">
    <property type="protein sequence ID" value="RKN38941.1"/>
    <property type="molecule type" value="Genomic_DNA"/>
</dbReference>
<organism evidence="1 2">
    <name type="scientific">Streptomyces hoynatensis</name>
    <dbReference type="NCBI Taxonomy" id="1141874"/>
    <lineage>
        <taxon>Bacteria</taxon>
        <taxon>Bacillati</taxon>
        <taxon>Actinomycetota</taxon>
        <taxon>Actinomycetes</taxon>
        <taxon>Kitasatosporales</taxon>
        <taxon>Streptomycetaceae</taxon>
        <taxon>Streptomyces</taxon>
    </lineage>
</organism>
<protein>
    <recommendedName>
        <fullName evidence="3">Type II toxin-antitoxin system RelE/ParE family toxin</fullName>
    </recommendedName>
</protein>
<gene>
    <name evidence="1" type="ORF">D7294_22370</name>
</gene>
<dbReference type="Proteomes" id="UP000272474">
    <property type="component" value="Unassembled WGS sequence"/>
</dbReference>
<dbReference type="RefSeq" id="WP_120682593.1">
    <property type="nucleotide sequence ID" value="NZ_RBAL01000015.1"/>
</dbReference>
<evidence type="ECO:0000313" key="1">
    <source>
        <dbReference type="EMBL" id="RKN38941.1"/>
    </source>
</evidence>
<name>A0A3A9YSB3_9ACTN</name>
<proteinExistence type="predicted"/>
<dbReference type="Gene3D" id="3.30.2310.20">
    <property type="entry name" value="RelE-like"/>
    <property type="match status" value="1"/>
</dbReference>
<comment type="caution">
    <text evidence="1">The sequence shown here is derived from an EMBL/GenBank/DDBJ whole genome shotgun (WGS) entry which is preliminary data.</text>
</comment>
<accession>A0A3A9YSB3</accession>
<dbReference type="OrthoDB" id="4350849at2"/>
<reference evidence="1 2" key="1">
    <citation type="journal article" date="2014" name="Int. J. Syst. Evol. Microbiol.">
        <title>Streptomyces hoynatensis sp. nov., isolated from deep marine sediment.</title>
        <authorList>
            <person name="Veyisoglu A."/>
            <person name="Sahin N."/>
        </authorList>
    </citation>
    <scope>NUCLEOTIDE SEQUENCE [LARGE SCALE GENOMIC DNA]</scope>
    <source>
        <strain evidence="1 2">KCTC 29097</strain>
    </source>
</reference>